<keyword evidence="9" id="KW-0812">Transmembrane</keyword>
<evidence type="ECO:0000256" key="4">
    <source>
        <dbReference type="ARBA" id="ARBA00007739"/>
    </source>
</evidence>
<evidence type="ECO:0000256" key="19">
    <source>
        <dbReference type="SAM" id="MobiDB-lite"/>
    </source>
</evidence>
<evidence type="ECO:0000313" key="22">
    <source>
        <dbReference type="EMBL" id="KXV00084.1"/>
    </source>
</evidence>
<dbReference type="GO" id="GO:0008658">
    <property type="term" value="F:penicillin binding"/>
    <property type="evidence" value="ECO:0007669"/>
    <property type="project" value="InterPro"/>
</dbReference>
<dbReference type="GO" id="GO:0030288">
    <property type="term" value="C:outer membrane-bounded periplasmic space"/>
    <property type="evidence" value="ECO:0007669"/>
    <property type="project" value="TreeGrafter"/>
</dbReference>
<evidence type="ECO:0000256" key="9">
    <source>
        <dbReference type="ARBA" id="ARBA00022692"/>
    </source>
</evidence>
<keyword evidence="7" id="KW-0328">Glycosyltransferase</keyword>
<evidence type="ECO:0000256" key="14">
    <source>
        <dbReference type="ARBA" id="ARBA00023136"/>
    </source>
</evidence>
<dbReference type="AlphaFoldDB" id="A0A149QSC4"/>
<comment type="subcellular location">
    <subcellularLocation>
        <location evidence="1">Membrane</location>
    </subcellularLocation>
</comment>
<dbReference type="EMBL" id="LHZB01000118">
    <property type="protein sequence ID" value="KXV00084.1"/>
    <property type="molecule type" value="Genomic_DNA"/>
</dbReference>
<evidence type="ECO:0000256" key="1">
    <source>
        <dbReference type="ARBA" id="ARBA00004370"/>
    </source>
</evidence>
<organism evidence="22 23">
    <name type="scientific">Gluconobacter potus</name>
    <dbReference type="NCBI Taxonomy" id="2724927"/>
    <lineage>
        <taxon>Bacteria</taxon>
        <taxon>Pseudomonadati</taxon>
        <taxon>Pseudomonadota</taxon>
        <taxon>Alphaproteobacteria</taxon>
        <taxon>Acetobacterales</taxon>
        <taxon>Acetobacteraceae</taxon>
        <taxon>Gluconobacter</taxon>
    </lineage>
</organism>
<dbReference type="GO" id="GO:0008955">
    <property type="term" value="F:peptidoglycan glycosyltransferase activity"/>
    <property type="evidence" value="ECO:0007669"/>
    <property type="project" value="UniProtKB-EC"/>
</dbReference>
<dbReference type="GO" id="GO:0009002">
    <property type="term" value="F:serine-type D-Ala-D-Ala carboxypeptidase activity"/>
    <property type="evidence" value="ECO:0007669"/>
    <property type="project" value="UniProtKB-EC"/>
</dbReference>
<dbReference type="GO" id="GO:0009252">
    <property type="term" value="P:peptidoglycan biosynthetic process"/>
    <property type="evidence" value="ECO:0007669"/>
    <property type="project" value="UniProtKB-UniPathway"/>
</dbReference>
<dbReference type="GO" id="GO:0006508">
    <property type="term" value="P:proteolysis"/>
    <property type="evidence" value="ECO:0007669"/>
    <property type="project" value="UniProtKB-KW"/>
</dbReference>
<evidence type="ECO:0000256" key="16">
    <source>
        <dbReference type="ARBA" id="ARBA00023316"/>
    </source>
</evidence>
<evidence type="ECO:0000256" key="17">
    <source>
        <dbReference type="ARBA" id="ARBA00034000"/>
    </source>
</evidence>
<feature type="region of interest" description="Disordered" evidence="19">
    <location>
        <begin position="477"/>
        <end position="504"/>
    </location>
</feature>
<comment type="caution">
    <text evidence="22">The sequence shown here is derived from an EMBL/GenBank/DDBJ whole genome shotgun (WGS) entry which is preliminary data.</text>
</comment>
<keyword evidence="10" id="KW-0378">Hydrolase</keyword>
<dbReference type="InterPro" id="IPR036950">
    <property type="entry name" value="PBP_transglycosylase"/>
</dbReference>
<comment type="pathway">
    <text evidence="2">Cell wall biogenesis; peptidoglycan biosynthesis.</text>
</comment>
<evidence type="ECO:0000256" key="6">
    <source>
        <dbReference type="ARBA" id="ARBA00022670"/>
    </source>
</evidence>
<evidence type="ECO:0000313" key="23">
    <source>
        <dbReference type="Proteomes" id="UP000075573"/>
    </source>
</evidence>
<keyword evidence="15" id="KW-0511">Multifunctional enzyme</keyword>
<comment type="catalytic activity">
    <reaction evidence="18">
        <text>[GlcNAc-(1-&gt;4)-Mur2Ac(oyl-L-Ala-gamma-D-Glu-L-Lys-D-Ala-D-Ala)](n)-di-trans,octa-cis-undecaprenyl diphosphate + beta-D-GlcNAc-(1-&gt;4)-Mur2Ac(oyl-L-Ala-gamma-D-Glu-L-Lys-D-Ala-D-Ala)-di-trans,octa-cis-undecaprenyl diphosphate = [GlcNAc-(1-&gt;4)-Mur2Ac(oyl-L-Ala-gamma-D-Glu-L-Lys-D-Ala-D-Ala)](n+1)-di-trans,octa-cis-undecaprenyl diphosphate + di-trans,octa-cis-undecaprenyl diphosphate + H(+)</text>
        <dbReference type="Rhea" id="RHEA:23708"/>
        <dbReference type="Rhea" id="RHEA-COMP:9602"/>
        <dbReference type="Rhea" id="RHEA-COMP:9603"/>
        <dbReference type="ChEBI" id="CHEBI:15378"/>
        <dbReference type="ChEBI" id="CHEBI:58405"/>
        <dbReference type="ChEBI" id="CHEBI:60033"/>
        <dbReference type="ChEBI" id="CHEBI:78435"/>
        <dbReference type="EC" id="2.4.99.28"/>
    </reaction>
</comment>
<dbReference type="InterPro" id="IPR050396">
    <property type="entry name" value="Glycosyltr_51/Transpeptidase"/>
</dbReference>
<dbReference type="PANTHER" id="PTHR32282:SF27">
    <property type="entry name" value="PENICILLIN-BINDING PROTEIN 1A"/>
    <property type="match status" value="1"/>
</dbReference>
<evidence type="ECO:0000256" key="7">
    <source>
        <dbReference type="ARBA" id="ARBA00022676"/>
    </source>
</evidence>
<keyword evidence="11" id="KW-0133">Cell shape</keyword>
<evidence type="ECO:0000256" key="8">
    <source>
        <dbReference type="ARBA" id="ARBA00022679"/>
    </source>
</evidence>
<keyword evidence="8" id="KW-0808">Transferase</keyword>
<keyword evidence="6" id="KW-0645">Protease</keyword>
<feature type="domain" description="Penicillin-binding protein transpeptidase" evidence="20">
    <location>
        <begin position="407"/>
        <end position="707"/>
    </location>
</feature>
<accession>A0A149QSC4</accession>
<comment type="similarity">
    <text evidence="3">In the C-terminal section; belongs to the transpeptidase family.</text>
</comment>
<reference evidence="22 23" key="1">
    <citation type="submission" date="2015-06" db="EMBL/GenBank/DDBJ databases">
        <title>Improved classification and identification of acetic acid bacteria using matrix-assisted laser desorption/ionization time-of-flight mass spectrometry; Gluconobacter nephelii and Gluconobacter uchimurae are later heterotypic synonyms of Gluconobacter japonicus and Gluconobacter oxydans, respectively.</title>
        <authorList>
            <person name="Li L."/>
            <person name="Cleenwerck I."/>
            <person name="De Vuyst L."/>
            <person name="Vandamme P."/>
        </authorList>
    </citation>
    <scope>NUCLEOTIDE SEQUENCE [LARGE SCALE GENOMIC DNA]</scope>
    <source>
        <strain evidence="22 23">LMG 1764</strain>
    </source>
</reference>
<name>A0A149QSC4_9PROT</name>
<keyword evidence="5" id="KW-0121">Carboxypeptidase</keyword>
<keyword evidence="14" id="KW-0472">Membrane</keyword>
<evidence type="ECO:0000256" key="11">
    <source>
        <dbReference type="ARBA" id="ARBA00022960"/>
    </source>
</evidence>
<evidence type="ECO:0000256" key="12">
    <source>
        <dbReference type="ARBA" id="ARBA00022984"/>
    </source>
</evidence>
<dbReference type="PANTHER" id="PTHR32282">
    <property type="entry name" value="BINDING PROTEIN TRANSPEPTIDASE, PUTATIVE-RELATED"/>
    <property type="match status" value="1"/>
</dbReference>
<dbReference type="SUPFAM" id="SSF53955">
    <property type="entry name" value="Lysozyme-like"/>
    <property type="match status" value="1"/>
</dbReference>
<evidence type="ECO:0000259" key="20">
    <source>
        <dbReference type="Pfam" id="PF00905"/>
    </source>
</evidence>
<keyword evidence="13" id="KW-1133">Transmembrane helix</keyword>
<evidence type="ECO:0000256" key="3">
    <source>
        <dbReference type="ARBA" id="ARBA00007090"/>
    </source>
</evidence>
<dbReference type="Proteomes" id="UP000075573">
    <property type="component" value="Unassembled WGS sequence"/>
</dbReference>
<dbReference type="SUPFAM" id="SSF56601">
    <property type="entry name" value="beta-lactamase/transpeptidase-like"/>
    <property type="match status" value="1"/>
</dbReference>
<dbReference type="GO" id="GO:0016020">
    <property type="term" value="C:membrane"/>
    <property type="evidence" value="ECO:0007669"/>
    <property type="project" value="UniProtKB-SubCell"/>
</dbReference>
<dbReference type="Gene3D" id="3.40.710.10">
    <property type="entry name" value="DD-peptidase/beta-lactamase superfamily"/>
    <property type="match status" value="1"/>
</dbReference>
<feature type="domain" description="Glycosyl transferase family 51" evidence="21">
    <location>
        <begin position="59"/>
        <end position="235"/>
    </location>
</feature>
<dbReference type="Pfam" id="PF00905">
    <property type="entry name" value="Transpeptidase"/>
    <property type="match status" value="1"/>
</dbReference>
<dbReference type="Gene3D" id="1.10.3810.10">
    <property type="entry name" value="Biosynthetic peptidoglycan transglycosylase-like"/>
    <property type="match status" value="1"/>
</dbReference>
<evidence type="ECO:0000256" key="5">
    <source>
        <dbReference type="ARBA" id="ARBA00022645"/>
    </source>
</evidence>
<comment type="similarity">
    <text evidence="4">In the N-terminal section; belongs to the glycosyltransferase 51 family.</text>
</comment>
<keyword evidence="12" id="KW-0573">Peptidoglycan synthesis</keyword>
<dbReference type="InterPro" id="IPR012338">
    <property type="entry name" value="Beta-lactam/transpept-like"/>
</dbReference>
<dbReference type="GO" id="GO:0071555">
    <property type="term" value="P:cell wall organization"/>
    <property type="evidence" value="ECO:0007669"/>
    <property type="project" value="UniProtKB-KW"/>
</dbReference>
<comment type="catalytic activity">
    <reaction evidence="17">
        <text>Preferential cleavage: (Ac)2-L-Lys-D-Ala-|-D-Ala. Also transpeptidation of peptidyl-alanyl moieties that are N-acyl substituents of D-alanine.</text>
        <dbReference type="EC" id="3.4.16.4"/>
    </reaction>
</comment>
<gene>
    <name evidence="22" type="ORF">AD929_12735</name>
</gene>
<dbReference type="InterPro" id="IPR001460">
    <property type="entry name" value="PCN-bd_Tpept"/>
</dbReference>
<evidence type="ECO:0000259" key="21">
    <source>
        <dbReference type="Pfam" id="PF00912"/>
    </source>
</evidence>
<keyword evidence="16" id="KW-0961">Cell wall biogenesis/degradation</keyword>
<dbReference type="UniPathway" id="UPA00219"/>
<dbReference type="InterPro" id="IPR001264">
    <property type="entry name" value="Glyco_trans_51"/>
</dbReference>
<dbReference type="RefSeq" id="WP_062497369.1">
    <property type="nucleotide sequence ID" value="NZ_LHZB01000118.1"/>
</dbReference>
<evidence type="ECO:0000256" key="15">
    <source>
        <dbReference type="ARBA" id="ARBA00023268"/>
    </source>
</evidence>
<dbReference type="GO" id="GO:0008360">
    <property type="term" value="P:regulation of cell shape"/>
    <property type="evidence" value="ECO:0007669"/>
    <property type="project" value="UniProtKB-KW"/>
</dbReference>
<evidence type="ECO:0000256" key="18">
    <source>
        <dbReference type="ARBA" id="ARBA00049902"/>
    </source>
</evidence>
<proteinExistence type="inferred from homology"/>
<dbReference type="Pfam" id="PF00912">
    <property type="entry name" value="Transgly"/>
    <property type="match status" value="1"/>
</dbReference>
<sequence length="719" mass="76717">MSAARTIFSILLVGGFATSVSVLATARAYVAHEEASLPDISTLTAVDYAPPSVILASDGRVLDRFASGYHSFTPYADIPLVVRQAFVAAEDRNFWKHDGMDPQAIGRAAYEDFRHRNRRAAGASTITQQVIKNRLGDDRRTLERKVREVLLARRAERMFSKEAILQTYLDTIWLGHGAYGVGAASDVWFGKPLARLTLAEAAFLASLPKGPSNYDPAVHPQAALARRHYVLRRMQDDGYITAQQAAEADESPLPEARDVSMTGEGHGYYQETVRRRVGDIYGPSRLYDGGVVVRSSMNRDATGVARHALVKALVSYSLTYEPWLGRQFSPADAASRDIALQTGWRACQVTQTSSSSETAGLACRGEDGLTVPLDNPYHGGGPSAGDWVWVEDVAGGAELRQVPGITGSVVVMDARQGDVLAEEGGFSYAASRFDRATQALRQPGSTIKPFVYLAAFEHGYTPASPVLDVPVDIGPATVGSEDGPDREESVDAGQDWRPGGDGNNGIGLTTMGRALALSRNMAAVRTAYEIGLPAVGDVARRFGLYDDMTDYSAVLGAHEITLMKLTAAYARIANGGHALEPRYWSSLQMDGPDADGHDADGPVPPGHDADAHDVTAAGQVSLTTPEADDFIRQALRSVVVSGTARRAFAGLELPVSGKTGTSNAQKDATFVGFCGNTVIGVRMGYDVPQTLRGMAGTLAAPVAADIFRGLPPSLSCIGQ</sequence>
<dbReference type="FunFam" id="1.10.3810.10:FF:000001">
    <property type="entry name" value="Penicillin-binding protein 1A"/>
    <property type="match status" value="1"/>
</dbReference>
<evidence type="ECO:0000256" key="13">
    <source>
        <dbReference type="ARBA" id="ARBA00022989"/>
    </source>
</evidence>
<protein>
    <submittedName>
        <fullName evidence="22">Uncharacterized protein</fullName>
    </submittedName>
</protein>
<evidence type="ECO:0000256" key="2">
    <source>
        <dbReference type="ARBA" id="ARBA00004752"/>
    </source>
</evidence>
<evidence type="ECO:0000256" key="10">
    <source>
        <dbReference type="ARBA" id="ARBA00022801"/>
    </source>
</evidence>
<dbReference type="InterPro" id="IPR023346">
    <property type="entry name" value="Lysozyme-like_dom_sf"/>
</dbReference>
<dbReference type="PATRIC" id="fig|442.7.peg.3369"/>